<dbReference type="AlphaFoldDB" id="A0A087G1Z7"/>
<proteinExistence type="predicted"/>
<feature type="non-terminal residue" evidence="1">
    <location>
        <position position="1"/>
    </location>
</feature>
<keyword evidence="2" id="KW-1185">Reference proteome</keyword>
<accession>A0A087G1Z7</accession>
<evidence type="ECO:0000313" key="1">
    <source>
        <dbReference type="EMBL" id="KFK23899.1"/>
    </source>
</evidence>
<dbReference type="Gramene" id="KFK23899">
    <property type="protein sequence ID" value="KFK23899"/>
    <property type="gene ID" value="AALP_AAs68299U000100"/>
</dbReference>
<name>A0A087G1Z7_ARAAL</name>
<gene>
    <name evidence="1" type="ORF">AALP_AAs68299U000100</name>
</gene>
<feature type="non-terminal residue" evidence="1">
    <location>
        <position position="59"/>
    </location>
</feature>
<reference evidence="2" key="1">
    <citation type="journal article" date="2015" name="Nat. Plants">
        <title>Genome expansion of Arabis alpina linked with retrotransposition and reduced symmetric DNA methylation.</title>
        <authorList>
            <person name="Willing E.M."/>
            <person name="Rawat V."/>
            <person name="Mandakova T."/>
            <person name="Maumus F."/>
            <person name="James G.V."/>
            <person name="Nordstroem K.J."/>
            <person name="Becker C."/>
            <person name="Warthmann N."/>
            <person name="Chica C."/>
            <person name="Szarzynska B."/>
            <person name="Zytnicki M."/>
            <person name="Albani M.C."/>
            <person name="Kiefer C."/>
            <person name="Bergonzi S."/>
            <person name="Castaings L."/>
            <person name="Mateos J.L."/>
            <person name="Berns M.C."/>
            <person name="Bujdoso N."/>
            <person name="Piofczyk T."/>
            <person name="de Lorenzo L."/>
            <person name="Barrero-Sicilia C."/>
            <person name="Mateos I."/>
            <person name="Piednoel M."/>
            <person name="Hagmann J."/>
            <person name="Chen-Min-Tao R."/>
            <person name="Iglesias-Fernandez R."/>
            <person name="Schuster S.C."/>
            <person name="Alonso-Blanco C."/>
            <person name="Roudier F."/>
            <person name="Carbonero P."/>
            <person name="Paz-Ares J."/>
            <person name="Davis S.J."/>
            <person name="Pecinka A."/>
            <person name="Quesneville H."/>
            <person name="Colot V."/>
            <person name="Lysak M.A."/>
            <person name="Weigel D."/>
            <person name="Coupland G."/>
            <person name="Schneeberger K."/>
        </authorList>
    </citation>
    <scope>NUCLEOTIDE SEQUENCE [LARGE SCALE GENOMIC DNA]</scope>
    <source>
        <strain evidence="2">cv. Pajares</strain>
    </source>
</reference>
<dbReference type="Proteomes" id="UP000029120">
    <property type="component" value="Unassembled WGS sequence"/>
</dbReference>
<dbReference type="eggNOG" id="KOG2334">
    <property type="taxonomic scope" value="Eukaryota"/>
</dbReference>
<protein>
    <submittedName>
        <fullName evidence="1">Uncharacterized protein</fullName>
    </submittedName>
</protein>
<sequence>LTDEAALAIETATELDKESSDDLVTCDEENTTLPFPQVTEYATLIAVVYSMVKQNYAMQ</sequence>
<dbReference type="EMBL" id="KL974121">
    <property type="protein sequence ID" value="KFK23899.1"/>
    <property type="molecule type" value="Genomic_DNA"/>
</dbReference>
<evidence type="ECO:0000313" key="2">
    <source>
        <dbReference type="Proteomes" id="UP000029120"/>
    </source>
</evidence>
<organism evidence="1 2">
    <name type="scientific">Arabis alpina</name>
    <name type="common">Alpine rock-cress</name>
    <dbReference type="NCBI Taxonomy" id="50452"/>
    <lineage>
        <taxon>Eukaryota</taxon>
        <taxon>Viridiplantae</taxon>
        <taxon>Streptophyta</taxon>
        <taxon>Embryophyta</taxon>
        <taxon>Tracheophyta</taxon>
        <taxon>Spermatophyta</taxon>
        <taxon>Magnoliopsida</taxon>
        <taxon>eudicotyledons</taxon>
        <taxon>Gunneridae</taxon>
        <taxon>Pentapetalae</taxon>
        <taxon>rosids</taxon>
        <taxon>malvids</taxon>
        <taxon>Brassicales</taxon>
        <taxon>Brassicaceae</taxon>
        <taxon>Arabideae</taxon>
        <taxon>Arabis</taxon>
    </lineage>
</organism>
<dbReference type="OrthoDB" id="744228at2759"/>